<protein>
    <submittedName>
        <fullName evidence="1">Uncharacterized protein</fullName>
    </submittedName>
</protein>
<dbReference type="EMBL" id="CP001681">
    <property type="protein sequence ID" value="ACU03517.1"/>
    <property type="molecule type" value="Genomic_DNA"/>
</dbReference>
<dbReference type="RefSeq" id="WP_012781461.1">
    <property type="nucleotide sequence ID" value="NC_013061.1"/>
</dbReference>
<dbReference type="AlphaFoldDB" id="C6XSH2"/>
<proteinExistence type="predicted"/>
<evidence type="ECO:0000313" key="2">
    <source>
        <dbReference type="Proteomes" id="UP000000852"/>
    </source>
</evidence>
<dbReference type="InterPro" id="IPR038081">
    <property type="entry name" value="CalX-like_sf"/>
</dbReference>
<accession>C6XSH2</accession>
<keyword evidence="2" id="KW-1185">Reference proteome</keyword>
<evidence type="ECO:0000313" key="1">
    <source>
        <dbReference type="EMBL" id="ACU03517.1"/>
    </source>
</evidence>
<organism evidence="1 2">
    <name type="scientific">Pedobacter heparinus (strain ATCC 13125 / DSM 2366 / CIP 104194 / JCM 7457 / NBRC 12017 / NCIMB 9290 / NRRL B-14731 / HIM 762-3)</name>
    <dbReference type="NCBI Taxonomy" id="485917"/>
    <lineage>
        <taxon>Bacteria</taxon>
        <taxon>Pseudomonadati</taxon>
        <taxon>Bacteroidota</taxon>
        <taxon>Sphingobacteriia</taxon>
        <taxon>Sphingobacteriales</taxon>
        <taxon>Sphingobacteriaceae</taxon>
        <taxon>Pedobacter</taxon>
    </lineage>
</organism>
<dbReference type="SUPFAM" id="SSF141072">
    <property type="entry name" value="CalX-like"/>
    <property type="match status" value="1"/>
</dbReference>
<dbReference type="Gene3D" id="2.60.40.2030">
    <property type="match status" value="1"/>
</dbReference>
<dbReference type="eggNOG" id="COG0708">
    <property type="taxonomic scope" value="Bacteria"/>
</dbReference>
<dbReference type="Proteomes" id="UP000000852">
    <property type="component" value="Chromosome"/>
</dbReference>
<reference evidence="1 2" key="1">
    <citation type="journal article" date="2009" name="Stand. Genomic Sci.">
        <title>Complete genome sequence of Pedobacter heparinus type strain (HIM 762-3).</title>
        <authorList>
            <person name="Han C."/>
            <person name="Spring S."/>
            <person name="Lapidus A."/>
            <person name="Del Rio T.G."/>
            <person name="Tice H."/>
            <person name="Copeland A."/>
            <person name="Cheng J.F."/>
            <person name="Lucas S."/>
            <person name="Chen F."/>
            <person name="Nolan M."/>
            <person name="Bruce D."/>
            <person name="Goodwin L."/>
            <person name="Pitluck S."/>
            <person name="Ivanova N."/>
            <person name="Mavromatis K."/>
            <person name="Mikhailova N."/>
            <person name="Pati A."/>
            <person name="Chen A."/>
            <person name="Palaniappan K."/>
            <person name="Land M."/>
            <person name="Hauser L."/>
            <person name="Chang Y.J."/>
            <person name="Jeffries C.C."/>
            <person name="Saunders E."/>
            <person name="Chertkov O."/>
            <person name="Brettin T."/>
            <person name="Goker M."/>
            <person name="Rohde M."/>
            <person name="Bristow J."/>
            <person name="Eisen J.A."/>
            <person name="Markowitz V."/>
            <person name="Hugenholtz P."/>
            <person name="Kyrpides N.C."/>
            <person name="Klenk H.P."/>
            <person name="Detter J.C."/>
        </authorList>
    </citation>
    <scope>NUCLEOTIDE SEQUENCE [LARGE SCALE GENOMIC DNA]</scope>
    <source>
        <strain evidence="2">ATCC 13125 / DSM 2366 / CIP 104194 / JCM 7457 / NBRC 12017 / NCIMB 9290 / NRRL B-14731 / HIM 762-3</strain>
    </source>
</reference>
<dbReference type="KEGG" id="phe:Phep_1302"/>
<dbReference type="OrthoDB" id="1100762at2"/>
<name>C6XSH2_PEDHD</name>
<dbReference type="STRING" id="485917.Phep_1302"/>
<sequence>MNLIAAHSSGIKTRLIMSIMIMGMLLNSCKKDKFNVPQNVGTIRFAANAYTIENNTVDPLTIVLPLSLPLEADATALITVDNQSTIAADQYTTTPAIPVEGLTLNLPKGATQISFQLSSLNNFEGEKTLVLKLSSATGGLSVANINSTASITIKGNPIVIPEIRTSEPGLAFGSVVTGTISDSKSYVLNATKLTSDVLISASANFQVSLDDNTFSSTLTIPFATANATPVTIYARFLATTGINQTVTGTISHRSGTVPDAVVNVSGVEFGVAIPGVLVHKEDFNYGTVANSITAVSGGKWTAYSASATRPVQYLSPGLTYTGYAGSGIGGALVMQNNGSSSEDVSMNFPAQSSGVVYSAQLMNFASGPTTADFFYSFGDGAAGATPAYFNRIYAKANGSKMSLGLGRNSTTVTYAAADLDYGVTYLVVSKYEFATNNSTLYILSGVIPTIEPATPSAVSNVSGADPTALTRIVVRQNTGVPLKVTIDGIRIATSWKEAVGL</sequence>
<gene>
    <name evidence="1" type="ordered locus">Phep_1302</name>
</gene>
<dbReference type="HOGENOM" id="CLU_543856_0_0_10"/>